<proteinExistence type="predicted"/>
<dbReference type="EMBL" id="JACSPZ010000014">
    <property type="protein sequence ID" value="MBD8038712.1"/>
    <property type="molecule type" value="Genomic_DNA"/>
</dbReference>
<sequence>MNVNSTVGKSLKKLNKTEMEKVFGATGSEIQPQSTPLCSFLASYIISAQFKCGGDNKP</sequence>
<accession>A0ABR8Y3I1</accession>
<keyword evidence="2" id="KW-1185">Reference proteome</keyword>
<name>A0ABR8Y3I1_9BACL</name>
<protein>
    <submittedName>
        <fullName evidence="1">Type 2 lantibiotic</fullName>
    </submittedName>
</protein>
<comment type="caution">
    <text evidence="1">The sequence shown here is derived from an EMBL/GenBank/DDBJ whole genome shotgun (WGS) entry which is preliminary data.</text>
</comment>
<reference evidence="1 2" key="1">
    <citation type="submission" date="2020-08" db="EMBL/GenBank/DDBJ databases">
        <title>A Genomic Blueprint of the Chicken Gut Microbiome.</title>
        <authorList>
            <person name="Gilroy R."/>
            <person name="Ravi A."/>
            <person name="Getino M."/>
            <person name="Pursley I."/>
            <person name="Horton D.L."/>
            <person name="Alikhan N.-F."/>
            <person name="Baker D."/>
            <person name="Gharbi K."/>
            <person name="Hall N."/>
            <person name="Watson M."/>
            <person name="Adriaenssens E.M."/>
            <person name="Foster-Nyarko E."/>
            <person name="Jarju S."/>
            <person name="Secka A."/>
            <person name="Antonio M."/>
            <person name="Oren A."/>
            <person name="Chaudhuri R."/>
            <person name="La Ragione R.M."/>
            <person name="Hildebrand F."/>
            <person name="Pallen M.J."/>
        </authorList>
    </citation>
    <scope>NUCLEOTIDE SEQUENCE [LARGE SCALE GENOMIC DNA]</scope>
    <source>
        <strain evidence="1 2">A46</strain>
    </source>
</reference>
<dbReference type="Proteomes" id="UP000619101">
    <property type="component" value="Unassembled WGS sequence"/>
</dbReference>
<evidence type="ECO:0000313" key="1">
    <source>
        <dbReference type="EMBL" id="MBD8038712.1"/>
    </source>
</evidence>
<evidence type="ECO:0000313" key="2">
    <source>
        <dbReference type="Proteomes" id="UP000619101"/>
    </source>
</evidence>
<dbReference type="RefSeq" id="WP_191701775.1">
    <property type="nucleotide sequence ID" value="NZ_JACSPZ010000014.1"/>
</dbReference>
<organism evidence="1 2">
    <name type="scientific">Solibacillus faecavium</name>
    <dbReference type="NCBI Taxonomy" id="2762221"/>
    <lineage>
        <taxon>Bacteria</taxon>
        <taxon>Bacillati</taxon>
        <taxon>Bacillota</taxon>
        <taxon>Bacilli</taxon>
        <taxon>Bacillales</taxon>
        <taxon>Caryophanaceae</taxon>
        <taxon>Solibacillus</taxon>
    </lineage>
</organism>
<gene>
    <name evidence="1" type="ORF">H9635_18365</name>
</gene>